<organism evidence="2 3">
    <name type="scientific">Heliorestis acidaminivorans</name>
    <dbReference type="NCBI Taxonomy" id="553427"/>
    <lineage>
        <taxon>Bacteria</taxon>
        <taxon>Bacillati</taxon>
        <taxon>Bacillota</taxon>
        <taxon>Clostridia</taxon>
        <taxon>Eubacteriales</taxon>
        <taxon>Heliobacteriaceae</taxon>
        <taxon>Heliorestis</taxon>
    </lineage>
</organism>
<dbReference type="InterPro" id="IPR036061">
    <property type="entry name" value="CheW-like_dom_sf"/>
</dbReference>
<dbReference type="Gene3D" id="2.30.30.40">
    <property type="entry name" value="SH3 Domains"/>
    <property type="match status" value="2"/>
</dbReference>
<evidence type="ECO:0000313" key="2">
    <source>
        <dbReference type="EMBL" id="KAB2954559.1"/>
    </source>
</evidence>
<dbReference type="SUPFAM" id="SSF50341">
    <property type="entry name" value="CheW-like"/>
    <property type="match status" value="2"/>
</dbReference>
<feature type="domain" description="CheW-like" evidence="1">
    <location>
        <begin position="188"/>
        <end position="328"/>
    </location>
</feature>
<dbReference type="Proteomes" id="UP000468766">
    <property type="component" value="Unassembled WGS sequence"/>
</dbReference>
<protein>
    <recommendedName>
        <fullName evidence="1">CheW-like domain-containing protein</fullName>
    </recommendedName>
</protein>
<dbReference type="GO" id="GO:0006935">
    <property type="term" value="P:chemotaxis"/>
    <property type="evidence" value="ECO:0007669"/>
    <property type="project" value="InterPro"/>
</dbReference>
<dbReference type="EMBL" id="WBXO01000001">
    <property type="protein sequence ID" value="KAB2954559.1"/>
    <property type="molecule type" value="Genomic_DNA"/>
</dbReference>
<dbReference type="OrthoDB" id="9794382at2"/>
<feature type="domain" description="CheW-like" evidence="1">
    <location>
        <begin position="7"/>
        <end position="147"/>
    </location>
</feature>
<name>A0A6I0EXN7_9FIRM</name>
<gene>
    <name evidence="2" type="ORF">F9B85_02470</name>
</gene>
<dbReference type="GO" id="GO:0005829">
    <property type="term" value="C:cytosol"/>
    <property type="evidence" value="ECO:0007669"/>
    <property type="project" value="TreeGrafter"/>
</dbReference>
<dbReference type="AlphaFoldDB" id="A0A6I0EXN7"/>
<reference evidence="2 3" key="1">
    <citation type="submission" date="2019-10" db="EMBL/GenBank/DDBJ databases">
        <title>Whole-genome sequence of the extremophile Heliorestis acidaminivorans DSM 24790.</title>
        <authorList>
            <person name="Kyndt J.A."/>
            <person name="Meyer T.E."/>
        </authorList>
    </citation>
    <scope>NUCLEOTIDE SEQUENCE [LARGE SCALE GENOMIC DNA]</scope>
    <source>
        <strain evidence="2 3">DSM 24790</strain>
    </source>
</reference>
<accession>A0A6I0EXN7</accession>
<dbReference type="GO" id="GO:0007165">
    <property type="term" value="P:signal transduction"/>
    <property type="evidence" value="ECO:0007669"/>
    <property type="project" value="InterPro"/>
</dbReference>
<dbReference type="PANTHER" id="PTHR22617">
    <property type="entry name" value="CHEMOTAXIS SENSOR HISTIDINE KINASE-RELATED"/>
    <property type="match status" value="1"/>
</dbReference>
<sequence length="334" mass="38476">MKKIEKDNAFLIIYIKEQHYALPADQVGQIAPLPMFSPAEEYPAHVLGLIDWRGKVIPLIDLSQCLGRDPHQISSRDKIVILQWQNNCLAIVAEAVEDMCYYEEEIKELPLLQEQSMLPPIVKALIRHKGELIFLLELNLLMDKLVENITNQVKNKPQNWTIEEQKVLTERAFLLSQDFTYKENQDHEHVGVVVRISKELFWFNLNHVQEFLSQAEIVPIPCTPEHVMGVTNLRGQIITVFDLRPFLGLERKKNHQNKLVLIASTEFLGALHIDAIMDLVTIKKEELLPVPTALSTVASEYARGHIPFRNKFMATVLDIEGIFQREELVVYEEI</sequence>
<proteinExistence type="predicted"/>
<evidence type="ECO:0000313" key="3">
    <source>
        <dbReference type="Proteomes" id="UP000468766"/>
    </source>
</evidence>
<dbReference type="PROSITE" id="PS50851">
    <property type="entry name" value="CHEW"/>
    <property type="match status" value="2"/>
</dbReference>
<dbReference type="Gene3D" id="2.40.50.180">
    <property type="entry name" value="CheA-289, Domain 4"/>
    <property type="match status" value="2"/>
</dbReference>
<keyword evidence="3" id="KW-1185">Reference proteome</keyword>
<dbReference type="InterPro" id="IPR002545">
    <property type="entry name" value="CheW-lke_dom"/>
</dbReference>
<dbReference type="SMART" id="SM00260">
    <property type="entry name" value="CheW"/>
    <property type="match status" value="2"/>
</dbReference>
<dbReference type="RefSeq" id="WP_151618116.1">
    <property type="nucleotide sequence ID" value="NZ_WBXO01000001.1"/>
</dbReference>
<dbReference type="InterPro" id="IPR039315">
    <property type="entry name" value="CheW"/>
</dbReference>
<comment type="caution">
    <text evidence="2">The sequence shown here is derived from an EMBL/GenBank/DDBJ whole genome shotgun (WGS) entry which is preliminary data.</text>
</comment>
<dbReference type="PANTHER" id="PTHR22617:SF23">
    <property type="entry name" value="CHEMOTAXIS PROTEIN CHEW"/>
    <property type="match status" value="1"/>
</dbReference>
<evidence type="ECO:0000259" key="1">
    <source>
        <dbReference type="PROSITE" id="PS50851"/>
    </source>
</evidence>
<dbReference type="Pfam" id="PF01584">
    <property type="entry name" value="CheW"/>
    <property type="match status" value="2"/>
</dbReference>